<organism evidence="5 6">
    <name type="scientific">Sinanodonta woodiana</name>
    <name type="common">Chinese pond mussel</name>
    <name type="synonym">Anodonta woodiana</name>
    <dbReference type="NCBI Taxonomy" id="1069815"/>
    <lineage>
        <taxon>Eukaryota</taxon>
        <taxon>Metazoa</taxon>
        <taxon>Spiralia</taxon>
        <taxon>Lophotrochozoa</taxon>
        <taxon>Mollusca</taxon>
        <taxon>Bivalvia</taxon>
        <taxon>Autobranchia</taxon>
        <taxon>Heteroconchia</taxon>
        <taxon>Palaeoheterodonta</taxon>
        <taxon>Unionida</taxon>
        <taxon>Unionoidea</taxon>
        <taxon>Unionidae</taxon>
        <taxon>Unioninae</taxon>
        <taxon>Sinanodonta</taxon>
    </lineage>
</organism>
<dbReference type="CDD" id="cd03193">
    <property type="entry name" value="GST_C_Metaxin"/>
    <property type="match status" value="1"/>
</dbReference>
<protein>
    <recommendedName>
        <fullName evidence="7">Failed axon connections protein</fullName>
    </recommendedName>
</protein>
<feature type="domain" description="Metaxin glutathione S-transferase" evidence="3">
    <location>
        <begin position="174"/>
        <end position="236"/>
    </location>
</feature>
<dbReference type="PANTHER" id="PTHR12289">
    <property type="entry name" value="METAXIN RELATED"/>
    <property type="match status" value="1"/>
</dbReference>
<dbReference type="InterPro" id="IPR036282">
    <property type="entry name" value="Glutathione-S-Trfase_C_sf"/>
</dbReference>
<dbReference type="SUPFAM" id="SSF52833">
    <property type="entry name" value="Thioredoxin-like"/>
    <property type="match status" value="1"/>
</dbReference>
<dbReference type="SFLD" id="SFLDG01200">
    <property type="entry name" value="SUF1.1"/>
    <property type="match status" value="1"/>
</dbReference>
<evidence type="ECO:0000313" key="5">
    <source>
        <dbReference type="EMBL" id="KAL3890756.1"/>
    </source>
</evidence>
<accession>A0ABD3XYM1</accession>
<evidence type="ECO:0000256" key="1">
    <source>
        <dbReference type="ARBA" id="ARBA00006475"/>
    </source>
</evidence>
<dbReference type="Proteomes" id="UP001634394">
    <property type="component" value="Unassembled WGS sequence"/>
</dbReference>
<dbReference type="SUPFAM" id="SSF47616">
    <property type="entry name" value="GST C-terminal domain-like"/>
    <property type="match status" value="1"/>
</dbReference>
<dbReference type="Gene3D" id="3.40.30.110">
    <property type="match status" value="1"/>
</dbReference>
<dbReference type="Gene3D" id="1.20.1050.10">
    <property type="match status" value="1"/>
</dbReference>
<reference evidence="5 6" key="1">
    <citation type="submission" date="2024-11" db="EMBL/GenBank/DDBJ databases">
        <title>Chromosome-level genome assembly of the freshwater bivalve Anodonta woodiana.</title>
        <authorList>
            <person name="Chen X."/>
        </authorList>
    </citation>
    <scope>NUCLEOTIDE SEQUENCE [LARGE SCALE GENOMIC DNA]</scope>
    <source>
        <strain evidence="5">MN2024</strain>
        <tissue evidence="5">Gills</tissue>
    </source>
</reference>
<dbReference type="InterPro" id="IPR040079">
    <property type="entry name" value="Glutathione_S-Trfase"/>
</dbReference>
<dbReference type="InterPro" id="IPR036249">
    <property type="entry name" value="Thioredoxin-like_sf"/>
</dbReference>
<dbReference type="Pfam" id="PF17172">
    <property type="entry name" value="GST_N_4"/>
    <property type="match status" value="1"/>
</dbReference>
<dbReference type="PANTHER" id="PTHR12289:SF41">
    <property type="entry name" value="FAILED AXON CONNECTIONS-RELATED"/>
    <property type="match status" value="1"/>
</dbReference>
<dbReference type="AlphaFoldDB" id="A0ABD3XYM1"/>
<proteinExistence type="inferred from homology"/>
<dbReference type="CDD" id="cd03080">
    <property type="entry name" value="GST_N_Metaxin_like"/>
    <property type="match status" value="1"/>
</dbReference>
<evidence type="ECO:0000256" key="2">
    <source>
        <dbReference type="SAM" id="MobiDB-lite"/>
    </source>
</evidence>
<evidence type="ECO:0000313" key="6">
    <source>
        <dbReference type="Proteomes" id="UP001634394"/>
    </source>
</evidence>
<dbReference type="InterPro" id="IPR033468">
    <property type="entry name" value="Metaxin_GST"/>
</dbReference>
<dbReference type="Pfam" id="PF17171">
    <property type="entry name" value="GST_C_6"/>
    <property type="match status" value="1"/>
</dbReference>
<evidence type="ECO:0008006" key="7">
    <source>
        <dbReference type="Google" id="ProtNLM"/>
    </source>
</evidence>
<name>A0ABD3XYM1_SINWO</name>
<dbReference type="InterPro" id="IPR012336">
    <property type="entry name" value="Thioredoxin-like_fold"/>
</dbReference>
<feature type="region of interest" description="Disordered" evidence="2">
    <location>
        <begin position="253"/>
        <end position="356"/>
    </location>
</feature>
<gene>
    <name evidence="5" type="ORF">ACJMK2_003034</name>
</gene>
<comment type="caution">
    <text evidence="5">The sequence shown here is derived from an EMBL/GenBank/DDBJ whole genome shotgun (WGS) entry which is preliminary data.</text>
</comment>
<dbReference type="InterPro" id="IPR026928">
    <property type="entry name" value="FAX/IsoI-like"/>
</dbReference>
<dbReference type="SFLD" id="SFLDS00019">
    <property type="entry name" value="Glutathione_Transferase_(cytos"/>
    <property type="match status" value="1"/>
</dbReference>
<dbReference type="SFLD" id="SFLDG01180">
    <property type="entry name" value="SUF1"/>
    <property type="match status" value="1"/>
</dbReference>
<evidence type="ECO:0000259" key="3">
    <source>
        <dbReference type="Pfam" id="PF17171"/>
    </source>
</evidence>
<dbReference type="EMBL" id="JBJQND010000001">
    <property type="protein sequence ID" value="KAL3890756.1"/>
    <property type="molecule type" value="Genomic_DNA"/>
</dbReference>
<keyword evidence="6" id="KW-1185">Reference proteome</keyword>
<sequence>MPGQSFTPAVEKDLTDTVVLHQFERSVFAPSLSPFAMKLETYLRMAEIPYTNVFSRKFGPKGKIPWIELNGEVFADSSMIIEMLNQKFSKNLNADLTPFQLAIARAMQKMVEENTYWTAVLTRWLYFREESRRTLFPKSIPKLFMWWKGRNLRQMAHGHGMGRHSQAEVTQIMKNDLQALSNFLGENAFFMGDKPTEIDCAIFGQLVQIKWNCPDCEGKNYLLEVCGNLSNYCDRMKEKFWPDWEQCLVQKVPEKKEKSSAENEKENEKETKTEEKTEDAANPEEQVKHETEDKVEETKVNGEESKPDTEIKKSGDDTVVDNKAKEEIIDGVIEEKMGDDFKDADGDSEKKEVSAE</sequence>
<dbReference type="InterPro" id="IPR050931">
    <property type="entry name" value="Mito_Protein_Transport_Metaxin"/>
</dbReference>
<comment type="similarity">
    <text evidence="1">Belongs to the FAX family.</text>
</comment>
<feature type="domain" description="Thioredoxin-like fold" evidence="4">
    <location>
        <begin position="34"/>
        <end position="126"/>
    </location>
</feature>
<evidence type="ECO:0000259" key="4">
    <source>
        <dbReference type="Pfam" id="PF17172"/>
    </source>
</evidence>